<name>A0A0L8BMZ1_ENSAD</name>
<evidence type="ECO:0000313" key="2">
    <source>
        <dbReference type="Proteomes" id="UP000037425"/>
    </source>
</evidence>
<protein>
    <submittedName>
        <fullName evidence="1">Uncharacterized protein</fullName>
    </submittedName>
</protein>
<dbReference type="EMBL" id="LGAP01000016">
    <property type="protein sequence ID" value="KOF15948.1"/>
    <property type="molecule type" value="Genomic_DNA"/>
</dbReference>
<dbReference type="OrthoDB" id="8378389at2"/>
<dbReference type="RefSeq" id="WP_053250812.1">
    <property type="nucleotide sequence ID" value="NZ_LGAP01000016.1"/>
</dbReference>
<reference evidence="2" key="1">
    <citation type="submission" date="2015-07" db="EMBL/GenBank/DDBJ databases">
        <title>Whole genome sequence of an Ensifer adhaerens strain isolated from a cave pool in the Wind Cave National Park.</title>
        <authorList>
            <person name="Eng W.W.H."/>
            <person name="Gan H.M."/>
            <person name="Barton H.A."/>
            <person name="Savka M.A."/>
        </authorList>
    </citation>
    <scope>NUCLEOTIDE SEQUENCE [LARGE SCALE GENOMIC DNA]</scope>
    <source>
        <strain evidence="2">SD006</strain>
    </source>
</reference>
<dbReference type="PATRIC" id="fig|106592.7.peg.2098"/>
<accession>A0A0L8BMZ1</accession>
<sequence length="65" mass="6893">MKTLATLINVIAFTALFVAYASVGSAEKPSGVRRALQTYSSQLYTDAYPTQKPTCKNGIKAGHAA</sequence>
<dbReference type="AlphaFoldDB" id="A0A0L8BMZ1"/>
<gene>
    <name evidence="1" type="ORF">AC244_21275</name>
</gene>
<comment type="caution">
    <text evidence="1">The sequence shown here is derived from an EMBL/GenBank/DDBJ whole genome shotgun (WGS) entry which is preliminary data.</text>
</comment>
<proteinExistence type="predicted"/>
<evidence type="ECO:0000313" key="1">
    <source>
        <dbReference type="EMBL" id="KOF15948.1"/>
    </source>
</evidence>
<dbReference type="Proteomes" id="UP000037425">
    <property type="component" value="Unassembled WGS sequence"/>
</dbReference>
<organism evidence="1 2">
    <name type="scientific">Ensifer adhaerens</name>
    <name type="common">Sinorhizobium morelense</name>
    <dbReference type="NCBI Taxonomy" id="106592"/>
    <lineage>
        <taxon>Bacteria</taxon>
        <taxon>Pseudomonadati</taxon>
        <taxon>Pseudomonadota</taxon>
        <taxon>Alphaproteobacteria</taxon>
        <taxon>Hyphomicrobiales</taxon>
        <taxon>Rhizobiaceae</taxon>
        <taxon>Sinorhizobium/Ensifer group</taxon>
        <taxon>Ensifer</taxon>
    </lineage>
</organism>